<organism evidence="9 10">
    <name type="scientific">Amphibalanus amphitrite</name>
    <name type="common">Striped barnacle</name>
    <name type="synonym">Balanus amphitrite</name>
    <dbReference type="NCBI Taxonomy" id="1232801"/>
    <lineage>
        <taxon>Eukaryota</taxon>
        <taxon>Metazoa</taxon>
        <taxon>Ecdysozoa</taxon>
        <taxon>Arthropoda</taxon>
        <taxon>Crustacea</taxon>
        <taxon>Multicrustacea</taxon>
        <taxon>Cirripedia</taxon>
        <taxon>Thoracica</taxon>
        <taxon>Thoracicalcarea</taxon>
        <taxon>Balanomorpha</taxon>
        <taxon>Balanoidea</taxon>
        <taxon>Balanidae</taxon>
        <taxon>Amphibalaninae</taxon>
        <taxon>Amphibalanus</taxon>
    </lineage>
</organism>
<comment type="catalytic activity">
    <reaction evidence="7">
        <text>1D-myo-inositol 1,3,4,5,6-pentakisphosphate + ATP = 1D-myo-inositol hexakisphosphate + ADP + H(+)</text>
        <dbReference type="Rhea" id="RHEA:20313"/>
        <dbReference type="ChEBI" id="CHEBI:15378"/>
        <dbReference type="ChEBI" id="CHEBI:30616"/>
        <dbReference type="ChEBI" id="CHEBI:57733"/>
        <dbReference type="ChEBI" id="CHEBI:58130"/>
        <dbReference type="ChEBI" id="CHEBI:456216"/>
        <dbReference type="EC" id="2.7.1.158"/>
    </reaction>
</comment>
<dbReference type="EC" id="2.7.1.158" evidence="2 7"/>
<accession>A0A6A4W4E7</accession>
<evidence type="ECO:0000313" key="8">
    <source>
        <dbReference type="EMBL" id="KAF0295774.1"/>
    </source>
</evidence>
<comment type="similarity">
    <text evidence="1">Belongs to the IPK1 type 2 family.</text>
</comment>
<dbReference type="GO" id="GO:0032958">
    <property type="term" value="P:inositol phosphate biosynthetic process"/>
    <property type="evidence" value="ECO:0007669"/>
    <property type="project" value="TreeGrafter"/>
</dbReference>
<evidence type="ECO:0000256" key="2">
    <source>
        <dbReference type="ARBA" id="ARBA00012023"/>
    </source>
</evidence>
<evidence type="ECO:0000313" key="9">
    <source>
        <dbReference type="EMBL" id="KAF0302757.1"/>
    </source>
</evidence>
<dbReference type="Proteomes" id="UP000440578">
    <property type="component" value="Unassembled WGS sequence"/>
</dbReference>
<dbReference type="EMBL" id="VIIS01001018">
    <property type="protein sequence ID" value="KAF0302757.1"/>
    <property type="molecule type" value="Genomic_DNA"/>
</dbReference>
<comment type="domain">
    <text evidence="7">The EXKPK motif is conserved in inositol-pentakisphosphate 2-kinases of both family 1 and 2.</text>
</comment>
<keyword evidence="6 7" id="KW-0067">ATP-binding</keyword>
<dbReference type="GO" id="GO:0035299">
    <property type="term" value="F:inositol-1,3,4,5,6-pentakisphosphate 2-kinase activity"/>
    <property type="evidence" value="ECO:0007669"/>
    <property type="project" value="UniProtKB-EC"/>
</dbReference>
<dbReference type="OrthoDB" id="272370at2759"/>
<gene>
    <name evidence="9" type="primary">ippk_1</name>
    <name evidence="8" type="synonym">ippk_0</name>
    <name evidence="8" type="ORF">FJT64_006756</name>
    <name evidence="9" type="ORF">FJT64_025185</name>
</gene>
<sequence length="485" mass="53914">MSRSLRPLTTFISPQEMSSLSYVPVEPYSADSDWRYRAEGGANIVISMPHQGRVLRFPKTAHAEPIQVARLRRLADYRNFVIAPLLGELGGSPWQVVRLSEEDRRRLATDIEPSRPPRRRGNAINPGGLALKMDDCAVFPSPAAPLAPPTAPPHVFSVEIKAKQGFLCADDDLGVCSFCMKQYLKLKRGTVQQVSGYCPLDLFSGEFDRFDRALRSLLDSPQNNLRVFLDGEFVYGAGARGDRDQLLDAVAEVMAERRPPQADRLLKLWTRLMFTVLCTNDSQSVLQEEEEDEESCRPAGCCVPGAGLPPRSFLGRVLRGQRLAAAGPTQTSQLLDQMTAAEPNRVEEAFRTPFSDPLWTRVVADADIEPVDALEALQRYSIGATMRDASLMITMRRASDGEVDAGLRQVTDSAGHRWVVLCRLMDLDPKHVRRVSRQRLKKEKSKELYLRARHPRGEANRGVPIPCSVSDEGIDHLLAVSGSPM</sequence>
<dbReference type="PANTHER" id="PTHR14456">
    <property type="entry name" value="INOSITOL POLYPHOSPHATE KINASE 1"/>
    <property type="match status" value="1"/>
</dbReference>
<evidence type="ECO:0000256" key="4">
    <source>
        <dbReference type="ARBA" id="ARBA00022741"/>
    </source>
</evidence>
<name>A0A6A4W4E7_AMPAM</name>
<keyword evidence="4 7" id="KW-0547">Nucleotide-binding</keyword>
<evidence type="ECO:0000256" key="6">
    <source>
        <dbReference type="ARBA" id="ARBA00022840"/>
    </source>
</evidence>
<keyword evidence="5 7" id="KW-0418">Kinase</keyword>
<keyword evidence="3 7" id="KW-0808">Transferase</keyword>
<dbReference type="EMBL" id="VIIS01001600">
    <property type="protein sequence ID" value="KAF0295774.1"/>
    <property type="molecule type" value="Genomic_DNA"/>
</dbReference>
<comment type="caution">
    <text evidence="9">The sequence shown here is derived from an EMBL/GenBank/DDBJ whole genome shotgun (WGS) entry which is preliminary data.</text>
</comment>
<dbReference type="InterPro" id="IPR043001">
    <property type="entry name" value="IP5_2-K_N_lobe"/>
</dbReference>
<dbReference type="AlphaFoldDB" id="A0A6A4W4E7"/>
<keyword evidence="10" id="KW-1185">Reference proteome</keyword>
<proteinExistence type="inferred from homology"/>
<dbReference type="Gene3D" id="3.30.200.110">
    <property type="entry name" value="Inositol-pentakisphosphate 2-kinase, N-lobe"/>
    <property type="match status" value="1"/>
</dbReference>
<dbReference type="GO" id="GO:0005524">
    <property type="term" value="F:ATP binding"/>
    <property type="evidence" value="ECO:0007669"/>
    <property type="project" value="UniProtKB-KW"/>
</dbReference>
<evidence type="ECO:0000256" key="5">
    <source>
        <dbReference type="ARBA" id="ARBA00022777"/>
    </source>
</evidence>
<dbReference type="GO" id="GO:0005634">
    <property type="term" value="C:nucleus"/>
    <property type="evidence" value="ECO:0007669"/>
    <property type="project" value="TreeGrafter"/>
</dbReference>
<evidence type="ECO:0000256" key="1">
    <source>
        <dbReference type="ARBA" id="ARBA00007229"/>
    </source>
</evidence>
<comment type="function">
    <text evidence="7">Phosphorylates Ins(1,3,4,5,6)P5 at position 2 to form Ins(1,2,3,4,5,6)P6 (InsP6 or phytate).</text>
</comment>
<evidence type="ECO:0000313" key="10">
    <source>
        <dbReference type="Proteomes" id="UP000440578"/>
    </source>
</evidence>
<evidence type="ECO:0000256" key="3">
    <source>
        <dbReference type="ARBA" id="ARBA00022679"/>
    </source>
</evidence>
<dbReference type="Pfam" id="PF06090">
    <property type="entry name" value="Ins_P5_2-kin"/>
    <property type="match status" value="1"/>
</dbReference>
<reference evidence="9 10" key="1">
    <citation type="submission" date="2019-07" db="EMBL/GenBank/DDBJ databases">
        <title>Draft genome assembly of a fouling barnacle, Amphibalanus amphitrite (Darwin, 1854): The first reference genome for Thecostraca.</title>
        <authorList>
            <person name="Kim W."/>
        </authorList>
    </citation>
    <scope>NUCLEOTIDE SEQUENCE [LARGE SCALE GENOMIC DNA]</scope>
    <source>
        <strain evidence="9">SNU_AA5</strain>
        <tissue evidence="9">Soma without cirri and trophi</tissue>
    </source>
</reference>
<evidence type="ECO:0000256" key="7">
    <source>
        <dbReference type="RuleBase" id="RU364126"/>
    </source>
</evidence>
<protein>
    <recommendedName>
        <fullName evidence="2 7">Inositol-pentakisphosphate 2-kinase</fullName>
        <ecNumber evidence="2 7">2.7.1.158</ecNumber>
    </recommendedName>
</protein>
<dbReference type="PANTHER" id="PTHR14456:SF2">
    <property type="entry name" value="INOSITOL-PENTAKISPHOSPHATE 2-KINASE"/>
    <property type="match status" value="1"/>
</dbReference>
<dbReference type="InterPro" id="IPR009286">
    <property type="entry name" value="Ins_P5_2-kin"/>
</dbReference>